<dbReference type="InterPro" id="IPR051127">
    <property type="entry name" value="Fungal_SecMet_Regulators"/>
</dbReference>
<dbReference type="AlphaFoldDB" id="A0AAD4CNM7"/>
<dbReference type="Proteomes" id="UP001194746">
    <property type="component" value="Unassembled WGS sequence"/>
</dbReference>
<evidence type="ECO:0000256" key="4">
    <source>
        <dbReference type="ARBA" id="ARBA00023163"/>
    </source>
</evidence>
<sequence>METNSRRVPPDKRKRTEMSCDKCKPRKQKCDRQLGQPQCRYCQLNGFVCSTTQPRKQRIYANDEDLRSRLDLLESLVKGLLPEADLSSNAGLQHLGKSLGIPMPITAALPKCHQGNEKQDVDAAASLLPDQQGQVQYIGPLSSFAFHNKLRTLMGSYTSREFAMFGHNAADATRDTTDSAKPIAQIMTTRHETKATSSTDYRSILQAASGGDGTILNSLVDTYFDIIHPDFPVLHEASFREEYELWISPSASVATNPVWTCSLLCLLNLSRRVSSVPISSDTEQRWWSQAQTLLPTVLFTTNIHTIQALLLAALHLHNTNHRDACWTLTGAALHVAVAMGLHRADLKQVHSPLQREVRKQLWWTLYAFEKMQVSSYDRPSGLGDAISSAGVPNERIVGFAGHYPQELMRWSHQLVALLDAACKALGTTNRADLEGYALPLSPVSTVLRDLARWKESLPGHLRMEGCDALAPASRRPVLLLHAQCCYVTVLVSKAALLRRATVLSTGLTAGDDVSETVRAVSKTCIEAGRSLGDLMRKMDGIGKFNPFTWWDTFYTMISALVLALDILCCARQGMDGEVVQSEELLQGLKILIQRHIEHPMVPGSMRAWGTIVVDLARLATQFTPASSGSPGSGGYIGGLSNGASLSPIEAITLEHFNLLHTSFDIVGSR</sequence>
<dbReference type="Gene3D" id="4.10.240.10">
    <property type="entry name" value="Zn(2)-C6 fungal-type DNA-binding domain"/>
    <property type="match status" value="1"/>
</dbReference>
<reference evidence="7" key="2">
    <citation type="submission" date="2020-02" db="EMBL/GenBank/DDBJ databases">
        <authorList>
            <person name="Gilchrist C.L.M."/>
            <person name="Chooi Y.-H."/>
        </authorList>
    </citation>
    <scope>NUCLEOTIDE SEQUENCE</scope>
    <source>
        <strain evidence="7">MST-FP2251</strain>
    </source>
</reference>
<dbReference type="PANTHER" id="PTHR47424:SF6">
    <property type="entry name" value="PROLINE UTILIZATION TRANS-ACTIVATOR"/>
    <property type="match status" value="1"/>
</dbReference>
<dbReference type="CDD" id="cd00067">
    <property type="entry name" value="GAL4"/>
    <property type="match status" value="1"/>
</dbReference>
<evidence type="ECO:0000256" key="3">
    <source>
        <dbReference type="ARBA" id="ARBA00023125"/>
    </source>
</evidence>
<keyword evidence="5" id="KW-0539">Nucleus</keyword>
<keyword evidence="4" id="KW-0804">Transcription</keyword>
<dbReference type="InterPro" id="IPR001138">
    <property type="entry name" value="Zn2Cys6_DnaBD"/>
</dbReference>
<accession>A0AAD4CNM7</accession>
<dbReference type="PROSITE" id="PS50048">
    <property type="entry name" value="ZN2_CY6_FUNGAL_2"/>
    <property type="match status" value="1"/>
</dbReference>
<evidence type="ECO:0000256" key="2">
    <source>
        <dbReference type="ARBA" id="ARBA00023015"/>
    </source>
</evidence>
<dbReference type="PROSITE" id="PS00463">
    <property type="entry name" value="ZN2_CY6_FUNGAL_1"/>
    <property type="match status" value="1"/>
</dbReference>
<dbReference type="GO" id="GO:0006351">
    <property type="term" value="P:DNA-templated transcription"/>
    <property type="evidence" value="ECO:0007669"/>
    <property type="project" value="InterPro"/>
</dbReference>
<reference evidence="7" key="1">
    <citation type="journal article" date="2019" name="Beilstein J. Org. Chem.">
        <title>Nanangenines: drimane sesquiterpenoids as the dominant metabolite cohort of a novel Australian fungus, Aspergillus nanangensis.</title>
        <authorList>
            <person name="Lacey H.J."/>
            <person name="Gilchrist C.L.M."/>
            <person name="Crombie A."/>
            <person name="Kalaitzis J.A."/>
            <person name="Vuong D."/>
            <person name="Rutledge P.J."/>
            <person name="Turner P."/>
            <person name="Pitt J.I."/>
            <person name="Lacey E."/>
            <person name="Chooi Y.H."/>
            <person name="Piggott A.M."/>
        </authorList>
    </citation>
    <scope>NUCLEOTIDE SEQUENCE</scope>
    <source>
        <strain evidence="7">MST-FP2251</strain>
    </source>
</reference>
<proteinExistence type="predicted"/>
<organism evidence="7 8">
    <name type="scientific">Aspergillus nanangensis</name>
    <dbReference type="NCBI Taxonomy" id="2582783"/>
    <lineage>
        <taxon>Eukaryota</taxon>
        <taxon>Fungi</taxon>
        <taxon>Dikarya</taxon>
        <taxon>Ascomycota</taxon>
        <taxon>Pezizomycotina</taxon>
        <taxon>Eurotiomycetes</taxon>
        <taxon>Eurotiomycetidae</taxon>
        <taxon>Eurotiales</taxon>
        <taxon>Aspergillaceae</taxon>
        <taxon>Aspergillus</taxon>
        <taxon>Aspergillus subgen. Circumdati</taxon>
    </lineage>
</organism>
<dbReference type="SMART" id="SM00906">
    <property type="entry name" value="Fungal_trans"/>
    <property type="match status" value="1"/>
</dbReference>
<keyword evidence="3" id="KW-0238">DNA-binding</keyword>
<dbReference type="InterPro" id="IPR007219">
    <property type="entry name" value="XnlR_reg_dom"/>
</dbReference>
<keyword evidence="8" id="KW-1185">Reference proteome</keyword>
<dbReference type="SMART" id="SM00066">
    <property type="entry name" value="GAL4"/>
    <property type="match status" value="1"/>
</dbReference>
<dbReference type="CDD" id="cd12148">
    <property type="entry name" value="fungal_TF_MHR"/>
    <property type="match status" value="1"/>
</dbReference>
<dbReference type="Pfam" id="PF00172">
    <property type="entry name" value="Zn_clus"/>
    <property type="match status" value="1"/>
</dbReference>
<keyword evidence="1" id="KW-0479">Metal-binding</keyword>
<keyword evidence="2" id="KW-0805">Transcription regulation</keyword>
<dbReference type="GO" id="GO:0000981">
    <property type="term" value="F:DNA-binding transcription factor activity, RNA polymerase II-specific"/>
    <property type="evidence" value="ECO:0007669"/>
    <property type="project" value="InterPro"/>
</dbReference>
<dbReference type="GO" id="GO:0008270">
    <property type="term" value="F:zinc ion binding"/>
    <property type="evidence" value="ECO:0007669"/>
    <property type="project" value="InterPro"/>
</dbReference>
<evidence type="ECO:0000256" key="5">
    <source>
        <dbReference type="ARBA" id="ARBA00023242"/>
    </source>
</evidence>
<comment type="caution">
    <text evidence="7">The sequence shown here is derived from an EMBL/GenBank/DDBJ whole genome shotgun (WGS) entry which is preliminary data.</text>
</comment>
<feature type="domain" description="Zn(2)-C6 fungal-type" evidence="6">
    <location>
        <begin position="19"/>
        <end position="51"/>
    </location>
</feature>
<dbReference type="SUPFAM" id="SSF57701">
    <property type="entry name" value="Zn2/Cys6 DNA-binding domain"/>
    <property type="match status" value="1"/>
</dbReference>
<dbReference type="PANTHER" id="PTHR47424">
    <property type="entry name" value="REGULATORY PROTEIN GAL4"/>
    <property type="match status" value="1"/>
</dbReference>
<evidence type="ECO:0000313" key="8">
    <source>
        <dbReference type="Proteomes" id="UP001194746"/>
    </source>
</evidence>
<dbReference type="GO" id="GO:0009893">
    <property type="term" value="P:positive regulation of metabolic process"/>
    <property type="evidence" value="ECO:0007669"/>
    <property type="project" value="UniProtKB-ARBA"/>
</dbReference>
<dbReference type="InterPro" id="IPR036864">
    <property type="entry name" value="Zn2-C6_fun-type_DNA-bd_sf"/>
</dbReference>
<evidence type="ECO:0000256" key="1">
    <source>
        <dbReference type="ARBA" id="ARBA00022723"/>
    </source>
</evidence>
<evidence type="ECO:0000313" key="7">
    <source>
        <dbReference type="EMBL" id="KAF9889830.1"/>
    </source>
</evidence>
<dbReference type="GO" id="GO:0003677">
    <property type="term" value="F:DNA binding"/>
    <property type="evidence" value="ECO:0007669"/>
    <property type="project" value="UniProtKB-KW"/>
</dbReference>
<gene>
    <name evidence="7" type="ORF">FE257_006920</name>
</gene>
<evidence type="ECO:0000259" key="6">
    <source>
        <dbReference type="PROSITE" id="PS50048"/>
    </source>
</evidence>
<name>A0AAD4CNM7_ASPNN</name>
<dbReference type="EMBL" id="VCAU01000032">
    <property type="protein sequence ID" value="KAF9889830.1"/>
    <property type="molecule type" value="Genomic_DNA"/>
</dbReference>
<protein>
    <recommendedName>
        <fullName evidence="6">Zn(2)-C6 fungal-type domain-containing protein</fullName>
    </recommendedName>
</protein>
<dbReference type="Pfam" id="PF04082">
    <property type="entry name" value="Fungal_trans"/>
    <property type="match status" value="1"/>
</dbReference>